<protein>
    <recommendedName>
        <fullName evidence="2">PXA domain-containing protein</fullName>
    </recommendedName>
</protein>
<proteinExistence type="predicted"/>
<sequence length="430" mass="49511">MASRIKYLRRRTDNTSSKSPVNQPPKDSPEYINSLVSQLFGPNHDSLPALTSSPNLDPELYALLGLILRQFVTGWYKNVSFDENEEFMNEIIALTAHMTRDIQQRCLRVNWGQLFFDDLFILLDRHLQALRETQIRSGTKYSRDDTNETLANYLILNGHFAVQIDDPQLESQYRLVLSKKMLQLLLPSEELHSKLSMMFVETIFSDLLLKNIVENLSDNFMLWNLTRSISESVAKHPSENRPLFEKLIGLSRRLGHIIAYCTSVFSIKVVPETSIIQYAVFPFSDHLVHFSERHPILSFQIASAFHILDKSAKFNHLCNNVLNNLIYNRVLTDSVLGRCVRGLRHMLFPTDGPFNTAPRYVPETRQELDQIKLAAQTALNKVVSHPYLDTSSFVDSFEYKLINKSLIWSVLDLVLCNIFPELTQSTEQDE</sequence>
<dbReference type="EMBL" id="JAEUBE010000087">
    <property type="protein sequence ID" value="KAH3670397.1"/>
    <property type="molecule type" value="Genomic_DNA"/>
</dbReference>
<dbReference type="GO" id="GO:0035091">
    <property type="term" value="F:phosphatidylinositol binding"/>
    <property type="evidence" value="ECO:0007669"/>
    <property type="project" value="TreeGrafter"/>
</dbReference>
<dbReference type="RefSeq" id="XP_046063822.1">
    <property type="nucleotide sequence ID" value="XM_046209059.1"/>
</dbReference>
<reference evidence="3" key="2">
    <citation type="submission" date="2021-01" db="EMBL/GenBank/DDBJ databases">
        <authorList>
            <person name="Schikora-Tamarit M.A."/>
        </authorList>
    </citation>
    <scope>NUCLEOTIDE SEQUENCE</scope>
    <source>
        <strain evidence="3">CBS6075</strain>
    </source>
</reference>
<dbReference type="GeneID" id="70232880"/>
<feature type="region of interest" description="Disordered" evidence="1">
    <location>
        <begin position="1"/>
        <end position="28"/>
    </location>
</feature>
<dbReference type="PANTHER" id="PTHR22775">
    <property type="entry name" value="SORTING NEXIN"/>
    <property type="match status" value="1"/>
</dbReference>
<dbReference type="Pfam" id="PF02194">
    <property type="entry name" value="PXA"/>
    <property type="match status" value="1"/>
</dbReference>
<comment type="caution">
    <text evidence="3">The sequence shown here is derived from an EMBL/GenBank/DDBJ whole genome shotgun (WGS) entry which is preliminary data.</text>
</comment>
<evidence type="ECO:0000313" key="3">
    <source>
        <dbReference type="EMBL" id="KAH3670397.1"/>
    </source>
</evidence>
<organism evidence="3 4">
    <name type="scientific">Ogataea philodendri</name>
    <dbReference type="NCBI Taxonomy" id="1378263"/>
    <lineage>
        <taxon>Eukaryota</taxon>
        <taxon>Fungi</taxon>
        <taxon>Dikarya</taxon>
        <taxon>Ascomycota</taxon>
        <taxon>Saccharomycotina</taxon>
        <taxon>Pichiomycetes</taxon>
        <taxon>Pichiales</taxon>
        <taxon>Pichiaceae</taxon>
        <taxon>Ogataea</taxon>
    </lineage>
</organism>
<accession>A0A9P8PE94</accession>
<name>A0A9P8PE94_9ASCO</name>
<dbReference type="InterPro" id="IPR003114">
    <property type="entry name" value="Phox_assoc"/>
</dbReference>
<dbReference type="Proteomes" id="UP000769157">
    <property type="component" value="Unassembled WGS sequence"/>
</dbReference>
<dbReference type="PROSITE" id="PS51207">
    <property type="entry name" value="PXA"/>
    <property type="match status" value="1"/>
</dbReference>
<dbReference type="SMART" id="SM00313">
    <property type="entry name" value="PXA"/>
    <property type="match status" value="1"/>
</dbReference>
<gene>
    <name evidence="3" type="ORF">OGAPHI_000912</name>
</gene>
<dbReference type="OrthoDB" id="5582218at2759"/>
<evidence type="ECO:0000259" key="2">
    <source>
        <dbReference type="PROSITE" id="PS51207"/>
    </source>
</evidence>
<evidence type="ECO:0000313" key="4">
    <source>
        <dbReference type="Proteomes" id="UP000769157"/>
    </source>
</evidence>
<dbReference type="PANTHER" id="PTHR22775:SF3">
    <property type="entry name" value="SORTING NEXIN-13"/>
    <property type="match status" value="1"/>
</dbReference>
<keyword evidence="4" id="KW-1185">Reference proteome</keyword>
<dbReference type="AlphaFoldDB" id="A0A9P8PE94"/>
<feature type="domain" description="PXA" evidence="2">
    <location>
        <begin position="53"/>
        <end position="233"/>
    </location>
</feature>
<reference evidence="3" key="1">
    <citation type="journal article" date="2021" name="Open Biol.">
        <title>Shared evolutionary footprints suggest mitochondrial oxidative damage underlies multiple complex I losses in fungi.</title>
        <authorList>
            <person name="Schikora-Tamarit M.A."/>
            <person name="Marcet-Houben M."/>
            <person name="Nosek J."/>
            <person name="Gabaldon T."/>
        </authorList>
    </citation>
    <scope>NUCLEOTIDE SEQUENCE</scope>
    <source>
        <strain evidence="3">CBS6075</strain>
    </source>
</reference>
<evidence type="ECO:0000256" key="1">
    <source>
        <dbReference type="SAM" id="MobiDB-lite"/>
    </source>
</evidence>